<sequence length="183" mass="18980">MSRRVLLGLMLVLVAGCGVQVTEEPELLPSSVVPGWTPSAPPTGDPARPSPVYFARNDRLVAVERGLSGNAPVANAVAAVVSGPTDRETQAGLRTALPADLSPEVTTSDDTTVISLRPGALDVPAGEQVVAVAQLVWTATAPPGAAPRVELRVGEKTLPVPVDGGRLENRPVTRADYRSVAPR</sequence>
<evidence type="ECO:0000256" key="2">
    <source>
        <dbReference type="SAM" id="SignalP"/>
    </source>
</evidence>
<evidence type="ECO:0000313" key="5">
    <source>
        <dbReference type="Proteomes" id="UP001500967"/>
    </source>
</evidence>
<reference evidence="4 5" key="1">
    <citation type="journal article" date="2019" name="Int. J. Syst. Evol. Microbiol.">
        <title>The Global Catalogue of Microorganisms (GCM) 10K type strain sequencing project: providing services to taxonomists for standard genome sequencing and annotation.</title>
        <authorList>
            <consortium name="The Broad Institute Genomics Platform"/>
            <consortium name="The Broad Institute Genome Sequencing Center for Infectious Disease"/>
            <person name="Wu L."/>
            <person name="Ma J."/>
        </authorList>
    </citation>
    <scope>NUCLEOTIDE SEQUENCE [LARGE SCALE GENOMIC DNA]</scope>
    <source>
        <strain evidence="4 5">JCM 10425</strain>
    </source>
</reference>
<gene>
    <name evidence="4" type="ORF">GCM10009539_02530</name>
</gene>
<comment type="caution">
    <text evidence="4">The sequence shown here is derived from an EMBL/GenBank/DDBJ whole genome shotgun (WGS) entry which is preliminary data.</text>
</comment>
<organism evidence="4 5">
    <name type="scientific">Cryptosporangium japonicum</name>
    <dbReference type="NCBI Taxonomy" id="80872"/>
    <lineage>
        <taxon>Bacteria</taxon>
        <taxon>Bacillati</taxon>
        <taxon>Actinomycetota</taxon>
        <taxon>Actinomycetes</taxon>
        <taxon>Cryptosporangiales</taxon>
        <taxon>Cryptosporangiaceae</taxon>
        <taxon>Cryptosporangium</taxon>
    </lineage>
</organism>
<feature type="signal peptide" evidence="2">
    <location>
        <begin position="1"/>
        <end position="21"/>
    </location>
</feature>
<dbReference type="EMBL" id="BAAAGX010000002">
    <property type="protein sequence ID" value="GAA0220808.1"/>
    <property type="molecule type" value="Genomic_DNA"/>
</dbReference>
<feature type="domain" description="GerMN" evidence="3">
    <location>
        <begin position="73"/>
        <end position="162"/>
    </location>
</feature>
<protein>
    <recommendedName>
        <fullName evidence="3">GerMN domain-containing protein</fullName>
    </recommendedName>
</protein>
<feature type="compositionally biased region" description="Basic and acidic residues" evidence="1">
    <location>
        <begin position="165"/>
        <end position="177"/>
    </location>
</feature>
<dbReference type="Pfam" id="PF10646">
    <property type="entry name" value="Germane"/>
    <property type="match status" value="1"/>
</dbReference>
<evidence type="ECO:0000259" key="3">
    <source>
        <dbReference type="SMART" id="SM00909"/>
    </source>
</evidence>
<evidence type="ECO:0000256" key="1">
    <source>
        <dbReference type="SAM" id="MobiDB-lite"/>
    </source>
</evidence>
<accession>A0ABN0TGA0</accession>
<evidence type="ECO:0000313" key="4">
    <source>
        <dbReference type="EMBL" id="GAA0220808.1"/>
    </source>
</evidence>
<feature type="chain" id="PRO_5046137599" description="GerMN domain-containing protein" evidence="2">
    <location>
        <begin position="22"/>
        <end position="183"/>
    </location>
</feature>
<feature type="region of interest" description="Disordered" evidence="1">
    <location>
        <begin position="160"/>
        <end position="183"/>
    </location>
</feature>
<keyword evidence="2" id="KW-0732">Signal</keyword>
<proteinExistence type="predicted"/>
<dbReference type="Proteomes" id="UP001500967">
    <property type="component" value="Unassembled WGS sequence"/>
</dbReference>
<dbReference type="SMART" id="SM00909">
    <property type="entry name" value="Germane"/>
    <property type="match status" value="1"/>
</dbReference>
<dbReference type="PROSITE" id="PS51257">
    <property type="entry name" value="PROKAR_LIPOPROTEIN"/>
    <property type="match status" value="1"/>
</dbReference>
<dbReference type="InterPro" id="IPR019606">
    <property type="entry name" value="GerMN"/>
</dbReference>
<name>A0ABN0TGA0_9ACTN</name>
<keyword evidence="5" id="KW-1185">Reference proteome</keyword>